<accession>A0AA37W666</accession>
<evidence type="ECO:0000256" key="6">
    <source>
        <dbReference type="ARBA" id="ARBA00022692"/>
    </source>
</evidence>
<dbReference type="Pfam" id="PF03186">
    <property type="entry name" value="CobD_Cbib"/>
    <property type="match status" value="1"/>
</dbReference>
<keyword evidence="11" id="KW-1185">Reference proteome</keyword>
<comment type="caution">
    <text evidence="9">Lacks conserved residue(s) required for the propagation of feature annotation.</text>
</comment>
<dbReference type="PANTHER" id="PTHR34308">
    <property type="entry name" value="COBALAMIN BIOSYNTHESIS PROTEIN CBIB"/>
    <property type="match status" value="1"/>
</dbReference>
<evidence type="ECO:0000313" key="11">
    <source>
        <dbReference type="Proteomes" id="UP001161389"/>
    </source>
</evidence>
<feature type="transmembrane region" description="Helical" evidence="9">
    <location>
        <begin position="51"/>
        <end position="71"/>
    </location>
</feature>
<comment type="similarity">
    <text evidence="3 9">Belongs to the CobD/CbiB family.</text>
</comment>
<keyword evidence="5 9" id="KW-0169">Cobalamin biosynthesis</keyword>
<comment type="caution">
    <text evidence="10">The sequence shown here is derived from an EMBL/GenBank/DDBJ whole genome shotgun (WGS) entry which is preliminary data.</text>
</comment>
<dbReference type="GO" id="GO:0009236">
    <property type="term" value="P:cobalamin biosynthetic process"/>
    <property type="evidence" value="ECO:0007669"/>
    <property type="project" value="UniProtKB-UniRule"/>
</dbReference>
<sequence length="314" mass="34376">MSTLAFAVVLAFVLDKLFAEPKRFHPLVGFGNYVSRIEVWLNQGENRKMKGVLAVIIAILPWLVVSIILTVMVSGSDFLTLIVSSIILYLAVGWQSLLQHAQQIVTPLKEGNLEQARTYVSWIVSRDTDNLDETQVAKAATESVLENGADAIFAAVFWFFLLGIPGVVLYRCSNTLDAMWGYKNERFLSFGWAAARLDDVLNYIPARLTALSYALLGNTKLAFDCWQRQGHIGKSPNAGPVMASGAGALNVSLGGAASYHNRIEQKPVLGPDEDDFTRASADSIVQACDLVNKTLVMWIVVIMVMSWGISVACS</sequence>
<evidence type="ECO:0000256" key="4">
    <source>
        <dbReference type="ARBA" id="ARBA00022475"/>
    </source>
</evidence>
<keyword evidence="4 9" id="KW-1003">Cell membrane</keyword>
<keyword evidence="7 9" id="KW-1133">Transmembrane helix</keyword>
<gene>
    <name evidence="9 10" type="primary">cobD</name>
    <name evidence="10" type="ORF">GCM10007876_04760</name>
</gene>
<dbReference type="HAMAP" id="MF_00024">
    <property type="entry name" value="CobD_CbiB"/>
    <property type="match status" value="1"/>
</dbReference>
<reference evidence="10" key="2">
    <citation type="submission" date="2023-01" db="EMBL/GenBank/DDBJ databases">
        <title>Draft genome sequence of Litoribrevibacter albus strain NBRC 110071.</title>
        <authorList>
            <person name="Sun Q."/>
            <person name="Mori K."/>
        </authorList>
    </citation>
    <scope>NUCLEOTIDE SEQUENCE</scope>
    <source>
        <strain evidence="10">NBRC 110071</strain>
    </source>
</reference>
<evidence type="ECO:0000256" key="3">
    <source>
        <dbReference type="ARBA" id="ARBA00006263"/>
    </source>
</evidence>
<name>A0AA37W666_9GAMM</name>
<dbReference type="InterPro" id="IPR004485">
    <property type="entry name" value="Cobalamin_biosynth_CobD/CbiB"/>
</dbReference>
<comment type="pathway">
    <text evidence="2 9">Cofactor biosynthesis; adenosylcobalamin biosynthesis.</text>
</comment>
<feature type="transmembrane region" description="Helical" evidence="9">
    <location>
        <begin position="295"/>
        <end position="312"/>
    </location>
</feature>
<evidence type="ECO:0000256" key="5">
    <source>
        <dbReference type="ARBA" id="ARBA00022573"/>
    </source>
</evidence>
<dbReference type="NCBIfam" id="TIGR00380">
    <property type="entry name" value="cobal_cbiB"/>
    <property type="match status" value="1"/>
</dbReference>
<keyword evidence="6 9" id="KW-0812">Transmembrane</keyword>
<feature type="transmembrane region" description="Helical" evidence="9">
    <location>
        <begin position="151"/>
        <end position="170"/>
    </location>
</feature>
<keyword evidence="8 9" id="KW-0472">Membrane</keyword>
<organism evidence="10 11">
    <name type="scientific">Litoribrevibacter albus</name>
    <dbReference type="NCBI Taxonomy" id="1473156"/>
    <lineage>
        <taxon>Bacteria</taxon>
        <taxon>Pseudomonadati</taxon>
        <taxon>Pseudomonadota</taxon>
        <taxon>Gammaproteobacteria</taxon>
        <taxon>Oceanospirillales</taxon>
        <taxon>Oceanospirillaceae</taxon>
        <taxon>Litoribrevibacter</taxon>
    </lineage>
</organism>
<comment type="subcellular location">
    <subcellularLocation>
        <location evidence="1 9">Cell membrane</location>
        <topology evidence="1 9">Multi-pass membrane protein</topology>
    </subcellularLocation>
</comment>
<evidence type="ECO:0000256" key="9">
    <source>
        <dbReference type="HAMAP-Rule" id="MF_00024"/>
    </source>
</evidence>
<dbReference type="AlphaFoldDB" id="A0AA37W666"/>
<dbReference type="GO" id="GO:0005886">
    <property type="term" value="C:plasma membrane"/>
    <property type="evidence" value="ECO:0007669"/>
    <property type="project" value="UniProtKB-SubCell"/>
</dbReference>
<dbReference type="RefSeq" id="WP_284378334.1">
    <property type="nucleotide sequence ID" value="NZ_BSNM01000003.1"/>
</dbReference>
<dbReference type="PANTHER" id="PTHR34308:SF1">
    <property type="entry name" value="COBALAMIN BIOSYNTHESIS PROTEIN CBIB"/>
    <property type="match status" value="1"/>
</dbReference>
<evidence type="ECO:0000256" key="8">
    <source>
        <dbReference type="ARBA" id="ARBA00023136"/>
    </source>
</evidence>
<reference evidence="10" key="1">
    <citation type="journal article" date="2014" name="Int. J. Syst. Evol. Microbiol.">
        <title>Complete genome sequence of Corynebacterium casei LMG S-19264T (=DSM 44701T), isolated from a smear-ripened cheese.</title>
        <authorList>
            <consortium name="US DOE Joint Genome Institute (JGI-PGF)"/>
            <person name="Walter F."/>
            <person name="Albersmeier A."/>
            <person name="Kalinowski J."/>
            <person name="Ruckert C."/>
        </authorList>
    </citation>
    <scope>NUCLEOTIDE SEQUENCE</scope>
    <source>
        <strain evidence="10">NBRC 110071</strain>
    </source>
</reference>
<dbReference type="Proteomes" id="UP001161389">
    <property type="component" value="Unassembled WGS sequence"/>
</dbReference>
<dbReference type="GO" id="GO:0048472">
    <property type="term" value="F:threonine-phosphate decarboxylase activity"/>
    <property type="evidence" value="ECO:0007669"/>
    <property type="project" value="InterPro"/>
</dbReference>
<evidence type="ECO:0000256" key="7">
    <source>
        <dbReference type="ARBA" id="ARBA00022989"/>
    </source>
</evidence>
<dbReference type="EMBL" id="BSNM01000003">
    <property type="protein sequence ID" value="GLQ29998.1"/>
    <property type="molecule type" value="Genomic_DNA"/>
</dbReference>
<evidence type="ECO:0000256" key="2">
    <source>
        <dbReference type="ARBA" id="ARBA00004953"/>
    </source>
</evidence>
<evidence type="ECO:0000313" key="10">
    <source>
        <dbReference type="EMBL" id="GLQ29998.1"/>
    </source>
</evidence>
<comment type="function">
    <text evidence="9">Converts cobyric acid to cobinamide by the addition of aminopropanol on the F carboxylic group.</text>
</comment>
<protein>
    <recommendedName>
        <fullName evidence="9">Cobalamin biosynthesis protein CobD</fullName>
    </recommendedName>
</protein>
<proteinExistence type="inferred from homology"/>
<dbReference type="GO" id="GO:0015420">
    <property type="term" value="F:ABC-type vitamin B12 transporter activity"/>
    <property type="evidence" value="ECO:0007669"/>
    <property type="project" value="UniProtKB-UniRule"/>
</dbReference>
<evidence type="ECO:0000256" key="1">
    <source>
        <dbReference type="ARBA" id="ARBA00004651"/>
    </source>
</evidence>